<dbReference type="Pfam" id="PF02515">
    <property type="entry name" value="CoA_transf_3"/>
    <property type="match status" value="1"/>
</dbReference>
<proteinExistence type="inferred from homology"/>
<dbReference type="InterPro" id="IPR044855">
    <property type="entry name" value="CoA-Trfase_III_dom3_sf"/>
</dbReference>
<dbReference type="InterPro" id="IPR003673">
    <property type="entry name" value="CoA-Trfase_fam_III"/>
</dbReference>
<comment type="similarity">
    <text evidence="1">Belongs to the CoA-transferase III family.</text>
</comment>
<feature type="region of interest" description="Disordered" evidence="2">
    <location>
        <begin position="344"/>
        <end position="370"/>
    </location>
</feature>
<dbReference type="PANTHER" id="PTHR48228:SF5">
    <property type="entry name" value="ALPHA-METHYLACYL-COA RACEMASE"/>
    <property type="match status" value="1"/>
</dbReference>
<evidence type="ECO:0000256" key="1">
    <source>
        <dbReference type="ARBA" id="ARBA00008383"/>
    </source>
</evidence>
<dbReference type="InterPro" id="IPR023606">
    <property type="entry name" value="CoA-Trfase_III_dom_1_sf"/>
</dbReference>
<gene>
    <name evidence="3" type="ORF">LTR36_006922</name>
</gene>
<dbReference type="AlphaFoldDB" id="A0AAV9JBT5"/>
<dbReference type="PANTHER" id="PTHR48228">
    <property type="entry name" value="SUCCINYL-COA--D-CITRAMALATE COA-TRANSFERASE"/>
    <property type="match status" value="1"/>
</dbReference>
<evidence type="ECO:0008006" key="5">
    <source>
        <dbReference type="Google" id="ProtNLM"/>
    </source>
</evidence>
<dbReference type="Gene3D" id="3.30.1540.10">
    <property type="entry name" value="formyl-coa transferase, domain 3"/>
    <property type="match status" value="1"/>
</dbReference>
<accession>A0AAV9JBT5</accession>
<evidence type="ECO:0000256" key="2">
    <source>
        <dbReference type="SAM" id="MobiDB-lite"/>
    </source>
</evidence>
<dbReference type="GO" id="GO:0003824">
    <property type="term" value="F:catalytic activity"/>
    <property type="evidence" value="ECO:0007669"/>
    <property type="project" value="InterPro"/>
</dbReference>
<keyword evidence="4" id="KW-1185">Reference proteome</keyword>
<dbReference type="InterPro" id="IPR050509">
    <property type="entry name" value="CoA-transferase_III"/>
</dbReference>
<reference evidence="3 4" key="1">
    <citation type="submission" date="2021-11" db="EMBL/GenBank/DDBJ databases">
        <title>Black yeast isolated from Biological Soil Crust.</title>
        <authorList>
            <person name="Kurbessoian T."/>
        </authorList>
    </citation>
    <scope>NUCLEOTIDE SEQUENCE [LARGE SCALE GENOMIC DNA]</scope>
    <source>
        <strain evidence="3 4">CCFEE 5522</strain>
    </source>
</reference>
<dbReference type="Proteomes" id="UP001324427">
    <property type="component" value="Unassembled WGS sequence"/>
</dbReference>
<organism evidence="3 4">
    <name type="scientific">Oleoguttula mirabilis</name>
    <dbReference type="NCBI Taxonomy" id="1507867"/>
    <lineage>
        <taxon>Eukaryota</taxon>
        <taxon>Fungi</taxon>
        <taxon>Dikarya</taxon>
        <taxon>Ascomycota</taxon>
        <taxon>Pezizomycotina</taxon>
        <taxon>Dothideomycetes</taxon>
        <taxon>Dothideomycetidae</taxon>
        <taxon>Mycosphaerellales</taxon>
        <taxon>Teratosphaeriaceae</taxon>
        <taxon>Oleoguttula</taxon>
    </lineage>
</organism>
<evidence type="ECO:0000313" key="3">
    <source>
        <dbReference type="EMBL" id="KAK4542269.1"/>
    </source>
</evidence>
<protein>
    <recommendedName>
        <fullName evidence="5">Alpha-methylacyl-CoA racemase</fullName>
    </recommendedName>
</protein>
<dbReference type="EMBL" id="JAVFHQ010000043">
    <property type="protein sequence ID" value="KAK4542269.1"/>
    <property type="molecule type" value="Genomic_DNA"/>
</dbReference>
<dbReference type="SUPFAM" id="SSF89796">
    <property type="entry name" value="CoA-transferase family III (CaiB/BaiF)"/>
    <property type="match status" value="1"/>
</dbReference>
<name>A0AAV9JBT5_9PEZI</name>
<sequence>MTQSPPLTGIRVLEFAGLAPGPFAGLLLADYGATVLRVDRAHPSAHTASPPPPTADQLTRRKASITVNTKTPGGIALLKTLIPTVDVLIDPFRPGVLEKMGLDPEKMLLRLNPRLIVARMTGFRRDGKYSRMAGHDINYIAVSGMLSMFGRRGERPYAPGNVVGDFAGGGGVCFMGILLALMQRERGGVGQVVEANMVDGSAFMGSMPRFASKGASWGGERGTNMLDGGAPYYDTYETKDGKYMAVGALEPQFFARLLEGLGVGEAEIDGDRLHRSTWGMQRGLYARKFREKTRAEWEAVFDGTDACCTPVLTHAELERAGHDQRPIVTLKGSPGYAMQEAEAEGRPAAEGQGIGVEGDGWTSKGLSPGEGGEEVLAQWMGWSRGRHYEVRGGGLEYVEKGSRAKL</sequence>
<comment type="caution">
    <text evidence="3">The sequence shown here is derived from an EMBL/GenBank/DDBJ whole genome shotgun (WGS) entry which is preliminary data.</text>
</comment>
<evidence type="ECO:0000313" key="4">
    <source>
        <dbReference type="Proteomes" id="UP001324427"/>
    </source>
</evidence>
<dbReference type="Gene3D" id="3.40.50.10540">
    <property type="entry name" value="Crotonobetainyl-coa:carnitine coa-transferase, domain 1"/>
    <property type="match status" value="1"/>
</dbReference>